<dbReference type="SUPFAM" id="SSF52540">
    <property type="entry name" value="P-loop containing nucleoside triphosphate hydrolases"/>
    <property type="match status" value="2"/>
</dbReference>
<dbReference type="PANTHER" id="PTHR10887">
    <property type="entry name" value="DNA2/NAM7 HELICASE FAMILY"/>
    <property type="match status" value="1"/>
</dbReference>
<feature type="region of interest" description="Disordered" evidence="1">
    <location>
        <begin position="285"/>
        <end position="370"/>
    </location>
</feature>
<feature type="region of interest" description="Disordered" evidence="1">
    <location>
        <begin position="513"/>
        <end position="602"/>
    </location>
</feature>
<dbReference type="GeneID" id="20037109"/>
<feature type="domain" description="DNA2/NAM7 helicase-like C-terminal" evidence="2">
    <location>
        <begin position="891"/>
        <end position="1059"/>
    </location>
</feature>
<feature type="compositionally biased region" description="Polar residues" evidence="1">
    <location>
        <begin position="180"/>
        <end position="190"/>
    </location>
</feature>
<feature type="compositionally biased region" description="Basic and acidic residues" evidence="1">
    <location>
        <begin position="164"/>
        <end position="174"/>
    </location>
</feature>
<dbReference type="GO" id="GO:0031048">
    <property type="term" value="P:regulatory ncRNA-mediated heterochromatin formation"/>
    <property type="evidence" value="ECO:0007669"/>
    <property type="project" value="TreeGrafter"/>
</dbReference>
<feature type="domain" description="DNA2/NAM7 helicase-like C-terminal" evidence="2">
    <location>
        <begin position="1246"/>
        <end position="1301"/>
    </location>
</feature>
<dbReference type="Gene3D" id="3.40.50.300">
    <property type="entry name" value="P-loop containing nucleotide triphosphate hydrolases"/>
    <property type="match status" value="3"/>
</dbReference>
<gene>
    <name evidence="3" type="ORF">C922_01835</name>
</gene>
<dbReference type="InterPro" id="IPR045055">
    <property type="entry name" value="DNA2/NAM7-like"/>
</dbReference>
<reference evidence="3 4" key="1">
    <citation type="submission" date="2013-02" db="EMBL/GenBank/DDBJ databases">
        <title>The Genome Sequence of Plasmodium inui San Antonio 1.</title>
        <authorList>
            <consortium name="The Broad Institute Genome Sequencing Platform"/>
            <consortium name="The Broad Institute Genome Sequencing Center for Infectious Disease"/>
            <person name="Neafsey D."/>
            <person name="Cheeseman I."/>
            <person name="Volkman S."/>
            <person name="Adams J."/>
            <person name="Walker B."/>
            <person name="Young S.K."/>
            <person name="Zeng Q."/>
            <person name="Gargeya S."/>
            <person name="Fitzgerald M."/>
            <person name="Haas B."/>
            <person name="Abouelleil A."/>
            <person name="Alvarado L."/>
            <person name="Arachchi H.M."/>
            <person name="Berlin A.M."/>
            <person name="Chapman S.B."/>
            <person name="Dewar J."/>
            <person name="Goldberg J."/>
            <person name="Griggs A."/>
            <person name="Gujja S."/>
            <person name="Hansen M."/>
            <person name="Howarth C."/>
            <person name="Imamovic A."/>
            <person name="Larimer J."/>
            <person name="McCowan C."/>
            <person name="Murphy C."/>
            <person name="Neiman D."/>
            <person name="Pearson M."/>
            <person name="Priest M."/>
            <person name="Roberts A."/>
            <person name="Saif S."/>
            <person name="Shea T."/>
            <person name="Sisk P."/>
            <person name="Sykes S."/>
            <person name="Wortman J."/>
            <person name="Nusbaum C."/>
            <person name="Birren B."/>
        </authorList>
    </citation>
    <scope>NUCLEOTIDE SEQUENCE [LARGE SCALE GENOMIC DNA]</scope>
    <source>
        <strain evidence="3 4">San Antonio 1</strain>
    </source>
</reference>
<feature type="region of interest" description="Disordered" evidence="1">
    <location>
        <begin position="164"/>
        <end position="196"/>
    </location>
</feature>
<feature type="compositionally biased region" description="Polar residues" evidence="1">
    <location>
        <begin position="334"/>
        <end position="344"/>
    </location>
</feature>
<dbReference type="Pfam" id="PF13245">
    <property type="entry name" value="AAA_19"/>
    <property type="match status" value="1"/>
</dbReference>
<dbReference type="VEuPathDB" id="PlasmoDB:C922_01835"/>
<dbReference type="InterPro" id="IPR041679">
    <property type="entry name" value="DNA2/NAM7-like_C"/>
</dbReference>
<dbReference type="EMBL" id="KI965465">
    <property type="protein sequence ID" value="EUD67650.1"/>
    <property type="molecule type" value="Genomic_DNA"/>
</dbReference>
<protein>
    <recommendedName>
        <fullName evidence="2">DNA2/NAM7 helicase-like C-terminal domain-containing protein</fullName>
    </recommendedName>
</protein>
<dbReference type="InterPro" id="IPR047187">
    <property type="entry name" value="SF1_C_Upf1"/>
</dbReference>
<evidence type="ECO:0000313" key="4">
    <source>
        <dbReference type="Proteomes" id="UP000030640"/>
    </source>
</evidence>
<dbReference type="RefSeq" id="XP_008815660.1">
    <property type="nucleotide sequence ID" value="XM_008817438.1"/>
</dbReference>
<keyword evidence="4" id="KW-1185">Reference proteome</keyword>
<dbReference type="GO" id="GO:0031380">
    <property type="term" value="C:nuclear RNA-directed RNA polymerase complex"/>
    <property type="evidence" value="ECO:0007669"/>
    <property type="project" value="TreeGrafter"/>
</dbReference>
<feature type="compositionally biased region" description="Basic and acidic residues" evidence="1">
    <location>
        <begin position="346"/>
        <end position="362"/>
    </location>
</feature>
<dbReference type="PANTHER" id="PTHR10887:SF341">
    <property type="entry name" value="NFX1-TYPE ZINC FINGER-CONTAINING PROTEIN 1"/>
    <property type="match status" value="1"/>
</dbReference>
<dbReference type="OrthoDB" id="392140at2759"/>
<dbReference type="CDD" id="cd18808">
    <property type="entry name" value="SF1_C_Upf1"/>
    <property type="match status" value="1"/>
</dbReference>
<evidence type="ECO:0000256" key="1">
    <source>
        <dbReference type="SAM" id="MobiDB-lite"/>
    </source>
</evidence>
<evidence type="ECO:0000259" key="2">
    <source>
        <dbReference type="Pfam" id="PF13087"/>
    </source>
</evidence>
<dbReference type="Pfam" id="PF13087">
    <property type="entry name" value="AAA_12"/>
    <property type="match status" value="2"/>
</dbReference>
<proteinExistence type="predicted"/>
<feature type="compositionally biased region" description="Basic and acidic residues" evidence="1">
    <location>
        <begin position="526"/>
        <end position="573"/>
    </location>
</feature>
<dbReference type="InterPro" id="IPR027417">
    <property type="entry name" value="P-loop_NTPase"/>
</dbReference>
<name>W7A7P0_9APIC</name>
<dbReference type="Proteomes" id="UP000030640">
    <property type="component" value="Unassembled WGS sequence"/>
</dbReference>
<organism evidence="3 4">
    <name type="scientific">Plasmodium inui San Antonio 1</name>
    <dbReference type="NCBI Taxonomy" id="1237626"/>
    <lineage>
        <taxon>Eukaryota</taxon>
        <taxon>Sar</taxon>
        <taxon>Alveolata</taxon>
        <taxon>Apicomplexa</taxon>
        <taxon>Aconoidasida</taxon>
        <taxon>Haemosporida</taxon>
        <taxon>Plasmodiidae</taxon>
        <taxon>Plasmodium</taxon>
        <taxon>Plasmodium (Plasmodium)</taxon>
    </lineage>
</organism>
<sequence>MNLLRGTKLVSTLPSYFRTQKKTHHWGKKSTHEIFENEKCLDKFEDLQKNKIIYKKDHKDYLKLYKRYRPVYAKLIVERSNPFNFEIHWKVTEESSVCVSNEAGGKIKNFTQTLWKLKGELAKLTDRLEASQPNEVHTRKVKQDGEVRGASPKVHLKNISDWGRQQEEHVERRPGKTLSHRSNTPESNQKGTKKKNSYSKFHKIWECFLSHKERNNVKEEKICFEILRRNFLKAEFFGENKKRDFLFFENILTSLLLRPHIFISVLNSLHCVFFDTTVGVSPRIAPMSRSDPVRSGSALLVNNSPGVGQTPLPRLYPTSAPAHLVDPQKGEQKNGATNGSTYTSYEEGHSEGKNPRDQDNSKQRQPLGHILSNETSAQIRRYILNYLFNIYYEKHVGLQNMQRTFELHQAYKLRYCRKEKTDYKFIACSEVELEINDIILIKCAPMSDSFLVGVVNRIQRARDFSVLFMNVKRYMCGNKGGDGTKLYEEMDISEEYVESYLSRRGGTAKELSFGAAAHGGSPHIDNASRGHPIGDKTYREHPIGDRPLREHPIGDRPLRDHPIDDRPLRDHPIGDYPYPDHINHDRSSGSLPQPPPYADDPNVHEAVTLTVHLNTISNRIKYSMLSLFERRKDSPHSELLQLLLNEEKSPSSVVAPTEVTNMCIGGHHDGNYNFLIQEAIHKFMESRKKEIHFFDMGNKDLIKSDKIVGRLHKRLKNNPEEFSHMCNMYRRFDVYQKGILQDILINEEGVPMHLVRGAPGSGKSDLISFIIYFLTLERKNNIFVGTSKHISVQNVRQKLLHLNLCLNRDTMHRPRNQKSDIYIDTIYQAFKIKDKKIKHLIIDEASSLSEYSSLICLNLNCDFVYAFGDDKQLTFHSLINERKRLQINYLSIFQKLSHYKNAKCHNLLIQYRLIFPMYLFTSFYFYERKLIASKKIMDNFFLSGGDPTRVIEPKVGFAAIDAATDAATDAETDHPIYSNWKNLFQHCTVPIVFIDTYHGEYNSQTFEFKINYSYVNQFEAQIIIKLVQILKLENQKNVTILTPYTGQKFYIQSLLRNGYLDNRTHSHEPIFYLDQKENKQNCTNIMYQKVAGRSGGIFFPGEHSGTHRRDTHSRGDWSHDQMFELFKKGNRGGKTNELTPISSEENILRVGLPGNSFNEEASFQTHNPSGVPLFGNILSRRFPPNREIVGANNFPPSEKVLSTTFELPSNGRTISKHYKWTNRFDGNNQPAKENLQLDPNMNILHRNVHTIDSYQGCENDFIIISTVRSNDKNVLGFLNDEKRLNVLLTRMKKRIIIVGNSNTLRNNFFWKEFISFLDFFNSRKSAFTLPFLRNGK</sequence>
<evidence type="ECO:0000313" key="3">
    <source>
        <dbReference type="EMBL" id="EUD67650.1"/>
    </source>
</evidence>
<accession>W7A7P0</accession>